<sequence length="193" mass="21835">MNQIELPPLAPELAASLADLYRRMEAAYDIVARQLDFSCRGCTDNCCDSYFLHHTKIEWAYLREGLGRLSAEEQARIRRRAHAYRLGAQKALAVGERPALNCPLLREDGLCGLYHYRLMICRMHGVPSSLTFPNGRVQRFPGCFRCQELTAGRSATPTVERAPLLRELARLEQSFAPVGQPRIKMTIADMILD</sequence>
<accession>A0A7C2TKD6</accession>
<name>A0A7C2TKD6_9BACT</name>
<proteinExistence type="predicted"/>
<dbReference type="Proteomes" id="UP000885986">
    <property type="component" value="Unassembled WGS sequence"/>
</dbReference>
<organism evidence="1">
    <name type="scientific">Desulfurivibrio alkaliphilus</name>
    <dbReference type="NCBI Taxonomy" id="427923"/>
    <lineage>
        <taxon>Bacteria</taxon>
        <taxon>Pseudomonadati</taxon>
        <taxon>Thermodesulfobacteriota</taxon>
        <taxon>Desulfobulbia</taxon>
        <taxon>Desulfobulbales</taxon>
        <taxon>Desulfobulbaceae</taxon>
        <taxon>Desulfurivibrio</taxon>
    </lineage>
</organism>
<dbReference type="AlphaFoldDB" id="A0A7C2TKD6"/>
<protein>
    <recommendedName>
        <fullName evidence="2">YkgJ family cysteine cluster protein</fullName>
    </recommendedName>
</protein>
<evidence type="ECO:0000313" key="1">
    <source>
        <dbReference type="EMBL" id="HET97634.1"/>
    </source>
</evidence>
<comment type="caution">
    <text evidence="1">The sequence shown here is derived from an EMBL/GenBank/DDBJ whole genome shotgun (WGS) entry which is preliminary data.</text>
</comment>
<reference evidence="1" key="1">
    <citation type="journal article" date="2020" name="mSystems">
        <title>Genome- and Community-Level Interaction Insights into Carbon Utilization and Element Cycling Functions of Hydrothermarchaeota in Hydrothermal Sediment.</title>
        <authorList>
            <person name="Zhou Z."/>
            <person name="Liu Y."/>
            <person name="Xu W."/>
            <person name="Pan J."/>
            <person name="Luo Z.H."/>
            <person name="Li M."/>
        </authorList>
    </citation>
    <scope>NUCLEOTIDE SEQUENCE [LARGE SCALE GENOMIC DNA]</scope>
    <source>
        <strain evidence="1">SpSt-1224</strain>
    </source>
</reference>
<dbReference type="EMBL" id="DSDS01000063">
    <property type="protein sequence ID" value="HET97634.1"/>
    <property type="molecule type" value="Genomic_DNA"/>
</dbReference>
<gene>
    <name evidence="1" type="ORF">ENN98_02845</name>
</gene>
<evidence type="ECO:0008006" key="2">
    <source>
        <dbReference type="Google" id="ProtNLM"/>
    </source>
</evidence>